<gene>
    <name evidence="2" type="ORF">B0A62_12830</name>
    <name evidence="1" type="ORF">IW20_19240</name>
</gene>
<sequence length="239" mass="26482">MKKVLFILTVLFALNSYSQKKKVAVVGFYTDKIIDLSDFGLNSLAAIADLGNNPNFNLSPLLEKYHNAFFNVYSKQFPFDLLPENEVIQKQEYINFSPKYAKDEVGEKTIINYPGYKYIYEGPAGQSNEVGTATIFKEIADGVLFTEIHFSLVKGFAVGGTGTVKMKAYTRISLYDKTGKKVFAINEGSNSKKTGVIVGGIPVLTPEKVLPMCESALDELLKDLDQKMGKIIKKTAANF</sequence>
<evidence type="ECO:0000313" key="1">
    <source>
        <dbReference type="EMBL" id="KFF11434.1"/>
    </source>
</evidence>
<name>A0A086A420_FLAHY</name>
<keyword evidence="4" id="KW-1185">Reference proteome</keyword>
<evidence type="ECO:0000313" key="4">
    <source>
        <dbReference type="Proteomes" id="UP000198424"/>
    </source>
</evidence>
<dbReference type="OrthoDB" id="792335at2"/>
<comment type="caution">
    <text evidence="1">The sequence shown here is derived from an EMBL/GenBank/DDBJ whole genome shotgun (WGS) entry which is preliminary data.</text>
</comment>
<dbReference type="AlphaFoldDB" id="A0A086A420"/>
<evidence type="ECO:0000313" key="2">
    <source>
        <dbReference type="EMBL" id="OXA93632.1"/>
    </source>
</evidence>
<evidence type="ECO:0000313" key="3">
    <source>
        <dbReference type="Proteomes" id="UP000028712"/>
    </source>
</evidence>
<dbReference type="Proteomes" id="UP000198424">
    <property type="component" value="Unassembled WGS sequence"/>
</dbReference>
<reference evidence="1 3" key="1">
    <citation type="submission" date="2014-07" db="EMBL/GenBank/DDBJ databases">
        <title>Genome of Flavobacterium hydatis DSM 2063.</title>
        <authorList>
            <person name="Pipes S.E."/>
            <person name="Stropko S.J."/>
            <person name="Newman J.D."/>
        </authorList>
    </citation>
    <scope>NUCLEOTIDE SEQUENCE [LARGE SCALE GENOMIC DNA]</scope>
    <source>
        <strain evidence="1 3">DSM 2063</strain>
    </source>
</reference>
<dbReference type="Proteomes" id="UP000028712">
    <property type="component" value="Unassembled WGS sequence"/>
</dbReference>
<dbReference type="eggNOG" id="ENOG5030PU7">
    <property type="taxonomic scope" value="Bacteria"/>
</dbReference>
<dbReference type="EMBL" id="JPRM01000035">
    <property type="protein sequence ID" value="KFF11434.1"/>
    <property type="molecule type" value="Genomic_DNA"/>
</dbReference>
<proteinExistence type="predicted"/>
<accession>A0A086A420</accession>
<organism evidence="1 3">
    <name type="scientific">Flavobacterium hydatis</name>
    <name type="common">Cytophaga aquatilis</name>
    <dbReference type="NCBI Taxonomy" id="991"/>
    <lineage>
        <taxon>Bacteria</taxon>
        <taxon>Pseudomonadati</taxon>
        <taxon>Bacteroidota</taxon>
        <taxon>Flavobacteriia</taxon>
        <taxon>Flavobacteriales</taxon>
        <taxon>Flavobacteriaceae</taxon>
        <taxon>Flavobacterium</taxon>
    </lineage>
</organism>
<dbReference type="RefSeq" id="WP_035625959.1">
    <property type="nucleotide sequence ID" value="NZ_JBEWQG010000002.1"/>
</dbReference>
<protein>
    <submittedName>
        <fullName evidence="1">Uncharacterized protein</fullName>
    </submittedName>
</protein>
<reference evidence="2 4" key="2">
    <citation type="submission" date="2016-11" db="EMBL/GenBank/DDBJ databases">
        <title>Whole genomes of Flavobacteriaceae.</title>
        <authorList>
            <person name="Stine C."/>
            <person name="Li C."/>
            <person name="Tadesse D."/>
        </authorList>
    </citation>
    <scope>NUCLEOTIDE SEQUENCE [LARGE SCALE GENOMIC DNA]</scope>
    <source>
        <strain evidence="2 4">ATCC 29551</strain>
    </source>
</reference>
<dbReference type="EMBL" id="MUGY01000013">
    <property type="protein sequence ID" value="OXA93632.1"/>
    <property type="molecule type" value="Genomic_DNA"/>
</dbReference>
<dbReference type="STRING" id="991.IW20_19240"/>